<keyword evidence="3" id="KW-1185">Reference proteome</keyword>
<dbReference type="PANTHER" id="PTHR43968:SF6">
    <property type="entry name" value="GLUTATHIONE S-TRANSFERASE OMEGA"/>
    <property type="match status" value="1"/>
</dbReference>
<dbReference type="InterPro" id="IPR036282">
    <property type="entry name" value="Glutathione-S-Trfase_C_sf"/>
</dbReference>
<dbReference type="SUPFAM" id="SSF47616">
    <property type="entry name" value="GST C-terminal domain-like"/>
    <property type="match status" value="1"/>
</dbReference>
<evidence type="ECO:0000313" key="2">
    <source>
        <dbReference type="EMBL" id="MFD1510777.1"/>
    </source>
</evidence>
<dbReference type="InterPro" id="IPR036249">
    <property type="entry name" value="Thioredoxin-like_sf"/>
</dbReference>
<comment type="caution">
    <text evidence="2">The sequence shown here is derived from an EMBL/GenBank/DDBJ whole genome shotgun (WGS) entry which is preliminary data.</text>
</comment>
<dbReference type="Pfam" id="PF13409">
    <property type="entry name" value="GST_N_2"/>
    <property type="match status" value="1"/>
</dbReference>
<dbReference type="PANTHER" id="PTHR43968">
    <property type="match status" value="1"/>
</dbReference>
<dbReference type="PROSITE" id="PS50404">
    <property type="entry name" value="GST_NTER"/>
    <property type="match status" value="1"/>
</dbReference>
<dbReference type="SUPFAM" id="SSF52833">
    <property type="entry name" value="Thioredoxin-like"/>
    <property type="match status" value="1"/>
</dbReference>
<dbReference type="Gene3D" id="3.40.30.10">
    <property type="entry name" value="Glutaredoxin"/>
    <property type="match status" value="1"/>
</dbReference>
<reference evidence="3" key="1">
    <citation type="journal article" date="2019" name="Int. J. Syst. Evol. Microbiol.">
        <title>The Global Catalogue of Microorganisms (GCM) 10K type strain sequencing project: providing services to taxonomists for standard genome sequencing and annotation.</title>
        <authorList>
            <consortium name="The Broad Institute Genomics Platform"/>
            <consortium name="The Broad Institute Genome Sequencing Center for Infectious Disease"/>
            <person name="Wu L."/>
            <person name="Ma J."/>
        </authorList>
    </citation>
    <scope>NUCLEOTIDE SEQUENCE [LARGE SCALE GENOMIC DNA]</scope>
    <source>
        <strain evidence="3">CGMCC 1.12477</strain>
    </source>
</reference>
<protein>
    <submittedName>
        <fullName evidence="2">Glutathione S-transferase</fullName>
    </submittedName>
</protein>
<feature type="domain" description="GST N-terminal" evidence="1">
    <location>
        <begin position="1"/>
        <end position="82"/>
    </location>
</feature>
<dbReference type="Gene3D" id="1.20.1050.10">
    <property type="match status" value="1"/>
</dbReference>
<dbReference type="InterPro" id="IPR050983">
    <property type="entry name" value="GST_Omega/HSP26"/>
</dbReference>
<dbReference type="EMBL" id="JBHUDD010000143">
    <property type="protein sequence ID" value="MFD1510777.1"/>
    <property type="molecule type" value="Genomic_DNA"/>
</dbReference>
<name>A0ABW4EHR7_9RHOB</name>
<dbReference type="CDD" id="cd03049">
    <property type="entry name" value="GST_N_3"/>
    <property type="match status" value="1"/>
</dbReference>
<proteinExistence type="predicted"/>
<evidence type="ECO:0000259" key="1">
    <source>
        <dbReference type="PROSITE" id="PS50404"/>
    </source>
</evidence>
<organism evidence="2 3">
    <name type="scientific">Lacimonas salitolerans</name>
    <dbReference type="NCBI Taxonomy" id="1323750"/>
    <lineage>
        <taxon>Bacteria</taxon>
        <taxon>Pseudomonadati</taxon>
        <taxon>Pseudomonadota</taxon>
        <taxon>Alphaproteobacteria</taxon>
        <taxon>Rhodobacterales</taxon>
        <taxon>Paracoccaceae</taxon>
        <taxon>Lacimonas</taxon>
    </lineage>
</organism>
<accession>A0ABW4EHR7</accession>
<sequence length="202" mass="22639">MKLITSPASPYARKVRVLIHEAGLTDDIQEMQVKTTPMATAPEVAAANPLGKIPALIRDTGPAIYDSRVICRYLDDRGQAGLYPQARLWEVLTLEATAEGILDAAIGIVYERRFRPEHMQLVDWHDAQWAKVTRALDTLGKMWMSHLSGPLDMGQVGVGCALGYLDFRHDDREWRKGRGALDDWYAAFATRESMQATEPRDT</sequence>
<dbReference type="RefSeq" id="WP_379917287.1">
    <property type="nucleotide sequence ID" value="NZ_JBHUDD010000143.1"/>
</dbReference>
<dbReference type="Pfam" id="PF13410">
    <property type="entry name" value="GST_C_2"/>
    <property type="match status" value="1"/>
</dbReference>
<dbReference type="Proteomes" id="UP001597186">
    <property type="component" value="Unassembled WGS sequence"/>
</dbReference>
<evidence type="ECO:0000313" key="3">
    <source>
        <dbReference type="Proteomes" id="UP001597186"/>
    </source>
</evidence>
<gene>
    <name evidence="2" type="ORF">ACFTOW_15430</name>
</gene>
<dbReference type="InterPro" id="IPR004045">
    <property type="entry name" value="Glutathione_S-Trfase_N"/>
</dbReference>
<dbReference type="CDD" id="cd03205">
    <property type="entry name" value="GST_C_6"/>
    <property type="match status" value="1"/>
</dbReference>